<evidence type="ECO:0000259" key="3">
    <source>
        <dbReference type="PROSITE" id="PS51186"/>
    </source>
</evidence>
<evidence type="ECO:0000256" key="1">
    <source>
        <dbReference type="PIRSR" id="PIRSR620023-1"/>
    </source>
</evidence>
<evidence type="ECO:0000256" key="2">
    <source>
        <dbReference type="PIRSR" id="PIRSR620023-2"/>
    </source>
</evidence>
<dbReference type="PROSITE" id="PS51186">
    <property type="entry name" value="GNAT"/>
    <property type="match status" value="1"/>
</dbReference>
<feature type="active site" description="Proton acceptor" evidence="1">
    <location>
        <position position="17"/>
    </location>
</feature>
<evidence type="ECO:0000313" key="5">
    <source>
        <dbReference type="Proteomes" id="UP000253226"/>
    </source>
</evidence>
<protein>
    <recommendedName>
        <fullName evidence="3">N-acetyltransferase domain-containing protein</fullName>
    </recommendedName>
</protein>
<proteinExistence type="predicted"/>
<dbReference type="GO" id="GO:0016747">
    <property type="term" value="F:acyltransferase activity, transferring groups other than amino-acyl groups"/>
    <property type="evidence" value="ECO:0007669"/>
    <property type="project" value="InterPro"/>
</dbReference>
<dbReference type="SUPFAM" id="SSF55729">
    <property type="entry name" value="Acyl-CoA N-acyltransferases (Nat)"/>
    <property type="match status" value="1"/>
</dbReference>
<dbReference type="RefSeq" id="WP_114100922.1">
    <property type="nucleotide sequence ID" value="NZ_JPWF01000002.1"/>
</dbReference>
<dbReference type="InterPro" id="IPR020023">
    <property type="entry name" value="PseG"/>
</dbReference>
<dbReference type="Gene3D" id="3.40.50.2000">
    <property type="entry name" value="Glycogen Phosphorylase B"/>
    <property type="match status" value="1"/>
</dbReference>
<sequence length="490" mass="54775">MIVDFRFDASHQIGGGHAYRSVALSRWLRARGHSCRFILNREAINVLPFLRTEGVDLFVVSDDQSIEIEQIVSMAPSDIFVIDHYGKDESFERAVKRDGTLLVSVDDIPGRKHNVDLLIDPTYGREVRDYCSLIHADCKVLCGSQFAVLRKEFSQLRSRRRRAVVCRLKRMLILAGSLDPNRLIPWFLNAVETSFPSCSVDIVVGGACQHLDEVRLSAEKSPCSVSLHVDAENVAELMSSADLVLGAAGSSVWEICSIGGASIVKVIASNQVDIAKVLQENQAAYVLSDDPENGKSELESILRKLSENPGHLERIRLNAAKMCDGLGGERLVAFFETVMLERSENKVTIRPIREEDVEIVYNWQIEPGMRSYFRNPKSPTWREHVKWFDLRLKSYPDMTYIAELNNVPAGLIHLYPLEDNVFEVSILVSRQMQGKRVASEGLSQLLDIHAENTLTAVVSAKNVASLRLFKSKGFVPSAGNNVLVRKPVSQ</sequence>
<feature type="binding site" evidence="2">
    <location>
        <position position="150"/>
    </location>
    <ligand>
        <name>substrate</name>
    </ligand>
</feature>
<dbReference type="PANTHER" id="PTHR43415">
    <property type="entry name" value="SPERMIDINE N(1)-ACETYLTRANSFERASE"/>
    <property type="match status" value="1"/>
</dbReference>
<dbReference type="EMBL" id="JPWF01000002">
    <property type="protein sequence ID" value="RCK38866.1"/>
    <property type="molecule type" value="Genomic_DNA"/>
</dbReference>
<accession>A0A367WBQ1</accession>
<name>A0A367WBQ1_9PROT</name>
<feature type="binding site" evidence="2">
    <location>
        <position position="254"/>
    </location>
    <ligand>
        <name>substrate</name>
    </ligand>
</feature>
<organism evidence="4 5">
    <name type="scientific">Thalassospira profundimaris</name>
    <dbReference type="NCBI Taxonomy" id="502049"/>
    <lineage>
        <taxon>Bacteria</taxon>
        <taxon>Pseudomonadati</taxon>
        <taxon>Pseudomonadota</taxon>
        <taxon>Alphaproteobacteria</taxon>
        <taxon>Rhodospirillales</taxon>
        <taxon>Thalassospiraceae</taxon>
        <taxon>Thalassospira</taxon>
    </lineage>
</organism>
<dbReference type="PANTHER" id="PTHR43415:SF3">
    <property type="entry name" value="GNAT-FAMILY ACETYLTRANSFERASE"/>
    <property type="match status" value="1"/>
</dbReference>
<reference evidence="4 5" key="1">
    <citation type="submission" date="2014-07" db="EMBL/GenBank/DDBJ databases">
        <title>Draft genome sequence of Thalassospira profundimaris 35.</title>
        <authorList>
            <person name="Lai Q."/>
            <person name="Shao Z."/>
        </authorList>
    </citation>
    <scope>NUCLEOTIDE SEQUENCE [LARGE SCALE GENOMIC DNA]</scope>
    <source>
        <strain evidence="4 5">35</strain>
    </source>
</reference>
<dbReference type="Pfam" id="PF13302">
    <property type="entry name" value="Acetyltransf_3"/>
    <property type="match status" value="1"/>
</dbReference>
<dbReference type="NCBIfam" id="TIGR03590">
    <property type="entry name" value="PseG"/>
    <property type="match status" value="1"/>
</dbReference>
<feature type="domain" description="N-acetyltransferase" evidence="3">
    <location>
        <begin position="347"/>
        <end position="489"/>
    </location>
</feature>
<comment type="caution">
    <text evidence="4">The sequence shown here is derived from an EMBL/GenBank/DDBJ whole genome shotgun (WGS) entry which is preliminary data.</text>
</comment>
<dbReference type="Proteomes" id="UP000253226">
    <property type="component" value="Unassembled WGS sequence"/>
</dbReference>
<dbReference type="Gene3D" id="3.40.50.11190">
    <property type="match status" value="1"/>
</dbReference>
<dbReference type="SUPFAM" id="SSF53756">
    <property type="entry name" value="UDP-Glycosyltransferase/glycogen phosphorylase"/>
    <property type="match status" value="1"/>
</dbReference>
<dbReference type="InterPro" id="IPR016181">
    <property type="entry name" value="Acyl_CoA_acyltransferase"/>
</dbReference>
<dbReference type="AlphaFoldDB" id="A0A367WBQ1"/>
<evidence type="ECO:0000313" key="4">
    <source>
        <dbReference type="EMBL" id="RCK38866.1"/>
    </source>
</evidence>
<dbReference type="Gene3D" id="3.40.630.30">
    <property type="match status" value="1"/>
</dbReference>
<dbReference type="OrthoDB" id="9788924at2"/>
<gene>
    <name evidence="4" type="ORF">TH19_03445</name>
</gene>
<dbReference type="InterPro" id="IPR000182">
    <property type="entry name" value="GNAT_dom"/>
</dbReference>